<dbReference type="EMBL" id="JAVDPW010000006">
    <property type="protein sequence ID" value="MDR6291121.1"/>
    <property type="molecule type" value="Genomic_DNA"/>
</dbReference>
<dbReference type="PRINTS" id="PR00412">
    <property type="entry name" value="EPOXHYDRLASE"/>
</dbReference>
<protein>
    <submittedName>
        <fullName evidence="2">Pimeloyl-ACP methyl ester carboxylesterase</fullName>
    </submittedName>
</protein>
<evidence type="ECO:0000259" key="1">
    <source>
        <dbReference type="Pfam" id="PF00561"/>
    </source>
</evidence>
<dbReference type="InterPro" id="IPR050266">
    <property type="entry name" value="AB_hydrolase_sf"/>
</dbReference>
<reference evidence="2 3" key="1">
    <citation type="submission" date="2023-07" db="EMBL/GenBank/DDBJ databases">
        <title>Sorghum-associated microbial communities from plants grown in Nebraska, USA.</title>
        <authorList>
            <person name="Schachtman D."/>
        </authorList>
    </citation>
    <scope>NUCLEOTIDE SEQUENCE [LARGE SCALE GENOMIC DNA]</scope>
    <source>
        <strain evidence="2 3">584</strain>
    </source>
</reference>
<feature type="domain" description="AB hydrolase-1" evidence="1">
    <location>
        <begin position="30"/>
        <end position="281"/>
    </location>
</feature>
<dbReference type="PANTHER" id="PTHR43798">
    <property type="entry name" value="MONOACYLGLYCEROL LIPASE"/>
    <property type="match status" value="1"/>
</dbReference>
<dbReference type="PANTHER" id="PTHR43798:SF33">
    <property type="entry name" value="HYDROLASE, PUTATIVE (AFU_ORTHOLOGUE AFUA_2G14860)-RELATED"/>
    <property type="match status" value="1"/>
</dbReference>
<organism evidence="2 3">
    <name type="scientific">Inquilinus ginsengisoli</name>
    <dbReference type="NCBI Taxonomy" id="363840"/>
    <lineage>
        <taxon>Bacteria</taxon>
        <taxon>Pseudomonadati</taxon>
        <taxon>Pseudomonadota</taxon>
        <taxon>Alphaproteobacteria</taxon>
        <taxon>Rhodospirillales</taxon>
        <taxon>Rhodospirillaceae</taxon>
        <taxon>Inquilinus</taxon>
    </lineage>
</organism>
<gene>
    <name evidence="2" type="ORF">E9232_003647</name>
</gene>
<dbReference type="InterPro" id="IPR000639">
    <property type="entry name" value="Epox_hydrolase-like"/>
</dbReference>
<sequence length="290" mass="31829">MSSDHIAFTEHRIPRGEGRVYARDYAGTGPAFVLMHGFPDNLHIWDDLIPHLVASGRRVVTFDFLGFGASDKPAAAAYSFNQQLGDLEAVVESLGLGKIVPVAHDSSGMATLNYALTHPEAVDSAIMLNSAYSEDSTFLWPEMITLFATRSIQPLAMAIAQSPEQFGWLLRWQQKKFLDALPEAQKPHFSAFIGSLISDNFIVQPGAGPAFVQLAAEFFDEHARNAQHLTALKALDIPVKLIWGQFDPYFPAAMAERRQSQLKNASLTVIPAGHWLQADEPAQVAKAMLS</sequence>
<keyword evidence="3" id="KW-1185">Reference proteome</keyword>
<comment type="caution">
    <text evidence="2">The sequence shown here is derived from an EMBL/GenBank/DDBJ whole genome shotgun (WGS) entry which is preliminary data.</text>
</comment>
<dbReference type="SUPFAM" id="SSF53474">
    <property type="entry name" value="alpha/beta-Hydrolases"/>
    <property type="match status" value="1"/>
</dbReference>
<dbReference type="InterPro" id="IPR029058">
    <property type="entry name" value="AB_hydrolase_fold"/>
</dbReference>
<dbReference type="RefSeq" id="WP_309796096.1">
    <property type="nucleotide sequence ID" value="NZ_JAVDPW010000006.1"/>
</dbReference>
<accession>A0ABU1JR64</accession>
<dbReference type="Pfam" id="PF00561">
    <property type="entry name" value="Abhydrolase_1"/>
    <property type="match status" value="1"/>
</dbReference>
<dbReference type="Proteomes" id="UP001262410">
    <property type="component" value="Unassembled WGS sequence"/>
</dbReference>
<dbReference type="InterPro" id="IPR000073">
    <property type="entry name" value="AB_hydrolase_1"/>
</dbReference>
<dbReference type="Gene3D" id="3.40.50.1820">
    <property type="entry name" value="alpha/beta hydrolase"/>
    <property type="match status" value="1"/>
</dbReference>
<name>A0ABU1JR64_9PROT</name>
<proteinExistence type="predicted"/>
<evidence type="ECO:0000313" key="3">
    <source>
        <dbReference type="Proteomes" id="UP001262410"/>
    </source>
</evidence>
<evidence type="ECO:0000313" key="2">
    <source>
        <dbReference type="EMBL" id="MDR6291121.1"/>
    </source>
</evidence>